<name>A0A4Z2IMD2_9TELE</name>
<protein>
    <submittedName>
        <fullName evidence="1">Uncharacterized protein</fullName>
    </submittedName>
</protein>
<sequence>MGLIGLMGPGEARGAKGSICLSSCILSLMGLRTPQEMFRKPSTTTSPLPPCYRHTDTCMALKEHNK</sequence>
<reference evidence="1 2" key="1">
    <citation type="submission" date="2019-03" db="EMBL/GenBank/DDBJ databases">
        <title>First draft genome of Liparis tanakae, snailfish: a comprehensive survey of snailfish specific genes.</title>
        <authorList>
            <person name="Kim W."/>
            <person name="Song I."/>
            <person name="Jeong J.-H."/>
            <person name="Kim D."/>
            <person name="Kim S."/>
            <person name="Ryu S."/>
            <person name="Song J.Y."/>
            <person name="Lee S.K."/>
        </authorList>
    </citation>
    <scope>NUCLEOTIDE SEQUENCE [LARGE SCALE GENOMIC DNA]</scope>
    <source>
        <tissue evidence="1">Muscle</tissue>
    </source>
</reference>
<gene>
    <name evidence="1" type="ORF">EYF80_010853</name>
</gene>
<accession>A0A4Z2IMD2</accession>
<proteinExistence type="predicted"/>
<organism evidence="1 2">
    <name type="scientific">Liparis tanakae</name>
    <name type="common">Tanaka's snailfish</name>
    <dbReference type="NCBI Taxonomy" id="230148"/>
    <lineage>
        <taxon>Eukaryota</taxon>
        <taxon>Metazoa</taxon>
        <taxon>Chordata</taxon>
        <taxon>Craniata</taxon>
        <taxon>Vertebrata</taxon>
        <taxon>Euteleostomi</taxon>
        <taxon>Actinopterygii</taxon>
        <taxon>Neopterygii</taxon>
        <taxon>Teleostei</taxon>
        <taxon>Neoteleostei</taxon>
        <taxon>Acanthomorphata</taxon>
        <taxon>Eupercaria</taxon>
        <taxon>Perciformes</taxon>
        <taxon>Cottioidei</taxon>
        <taxon>Cottales</taxon>
        <taxon>Liparidae</taxon>
        <taxon>Liparis</taxon>
    </lineage>
</organism>
<evidence type="ECO:0000313" key="2">
    <source>
        <dbReference type="Proteomes" id="UP000314294"/>
    </source>
</evidence>
<keyword evidence="2" id="KW-1185">Reference proteome</keyword>
<dbReference type="AlphaFoldDB" id="A0A4Z2IMD2"/>
<comment type="caution">
    <text evidence="1">The sequence shown here is derived from an EMBL/GenBank/DDBJ whole genome shotgun (WGS) entry which is preliminary data.</text>
</comment>
<dbReference type="EMBL" id="SRLO01000069">
    <property type="protein sequence ID" value="TNN78927.1"/>
    <property type="molecule type" value="Genomic_DNA"/>
</dbReference>
<dbReference type="Proteomes" id="UP000314294">
    <property type="component" value="Unassembled WGS sequence"/>
</dbReference>
<evidence type="ECO:0000313" key="1">
    <source>
        <dbReference type="EMBL" id="TNN78927.1"/>
    </source>
</evidence>